<dbReference type="PANTHER" id="PTHR30344:SF1">
    <property type="entry name" value="6-PHOSPHOGLUCONOLACTONASE"/>
    <property type="match status" value="1"/>
</dbReference>
<dbReference type="InterPro" id="IPR011045">
    <property type="entry name" value="N2O_reductase_N"/>
</dbReference>
<dbReference type="InterPro" id="IPR019405">
    <property type="entry name" value="Lactonase_7-beta_prop"/>
</dbReference>
<gene>
    <name evidence="2" type="ORF">FHX68_1480</name>
</gene>
<comment type="similarity">
    <text evidence="1">Belongs to the cycloisomerase 2 family.</text>
</comment>
<dbReference type="AlphaFoldDB" id="A0A4Y3URS5"/>
<dbReference type="InterPro" id="IPR015943">
    <property type="entry name" value="WD40/YVTN_repeat-like_dom_sf"/>
</dbReference>
<dbReference type="GO" id="GO:0017057">
    <property type="term" value="F:6-phosphogluconolactonase activity"/>
    <property type="evidence" value="ECO:0007669"/>
    <property type="project" value="TreeGrafter"/>
</dbReference>
<dbReference type="Gene3D" id="2.130.10.10">
    <property type="entry name" value="YVTN repeat-like/Quinoprotein amine dehydrogenase"/>
    <property type="match status" value="1"/>
</dbReference>
<accession>A0A4Y3URS5</accession>
<proteinExistence type="inferred from homology"/>
<dbReference type="PANTHER" id="PTHR30344">
    <property type="entry name" value="6-PHOSPHOGLUCONOLACTONASE-RELATED"/>
    <property type="match status" value="1"/>
</dbReference>
<organism evidence="2 3">
    <name type="scientific">Microbacterium lacticum</name>
    <dbReference type="NCBI Taxonomy" id="33885"/>
    <lineage>
        <taxon>Bacteria</taxon>
        <taxon>Bacillati</taxon>
        <taxon>Actinomycetota</taxon>
        <taxon>Actinomycetes</taxon>
        <taxon>Micrococcales</taxon>
        <taxon>Microbacteriaceae</taxon>
        <taxon>Microbacterium</taxon>
    </lineage>
</organism>
<dbReference type="InterPro" id="IPR050282">
    <property type="entry name" value="Cycloisomerase_2"/>
</dbReference>
<protein>
    <submittedName>
        <fullName evidence="2">6-phosphogluconolactonase</fullName>
    </submittedName>
</protein>
<reference evidence="2 3" key="1">
    <citation type="submission" date="2019-06" db="EMBL/GenBank/DDBJ databases">
        <title>Sequencing the genomes of 1000 actinobacteria strains.</title>
        <authorList>
            <person name="Klenk H.-P."/>
        </authorList>
    </citation>
    <scope>NUCLEOTIDE SEQUENCE [LARGE SCALE GENOMIC DNA]</scope>
    <source>
        <strain evidence="2 3">DSM 20427</strain>
    </source>
</reference>
<dbReference type="GO" id="GO:0005829">
    <property type="term" value="C:cytosol"/>
    <property type="evidence" value="ECO:0007669"/>
    <property type="project" value="TreeGrafter"/>
</dbReference>
<dbReference type="EMBL" id="VFPS01000002">
    <property type="protein sequence ID" value="TQM98772.1"/>
    <property type="molecule type" value="Genomic_DNA"/>
</dbReference>
<comment type="caution">
    <text evidence="2">The sequence shown here is derived from an EMBL/GenBank/DDBJ whole genome shotgun (WGS) entry which is preliminary data.</text>
</comment>
<keyword evidence="3" id="KW-1185">Reference proteome</keyword>
<dbReference type="SUPFAM" id="SSF50974">
    <property type="entry name" value="Nitrous oxide reductase, N-terminal domain"/>
    <property type="match status" value="1"/>
</dbReference>
<evidence type="ECO:0000313" key="3">
    <source>
        <dbReference type="Proteomes" id="UP000319804"/>
    </source>
</evidence>
<name>A0A4Y3URS5_9MICO</name>
<dbReference type="Proteomes" id="UP000319804">
    <property type="component" value="Unassembled WGS sequence"/>
</dbReference>
<evidence type="ECO:0000313" key="2">
    <source>
        <dbReference type="EMBL" id="TQM98772.1"/>
    </source>
</evidence>
<dbReference type="Pfam" id="PF10282">
    <property type="entry name" value="Lactonase"/>
    <property type="match status" value="1"/>
</dbReference>
<sequence length="364" mass="37763">MPPYTLRAYAGSMTGTDSLVLVANAADGSISTFRLGTDGTGGTGGGEGDRLERLAVTEGLTGCSTFVVDTERDLVYAGVKGEPAGIVTLALDRSSGTLTERSRLDLPAGGMNYLALARGGSVLLGASYGGGYGVVCPVASGSVGEPGARVSYPNLHSVLPSPDGRFAYFVSLGADLIAQYALGDDLALTPLDPPTAAAPTGSGPRHLVIDDEHGAVYVLTEFSAEVLRYRRDRDEGALEFKEATAAFDPAAGLGRGVFGADPLANHYLWGADLHRAGDRLWASERAANTLGSLAIAGDGSLSPPDRFTVTEQQPRGFGVSADGRYLVAAGEKSTSVSLYRIDGDALTLRDRAETGRGANWVRFV</sequence>
<evidence type="ECO:0000256" key="1">
    <source>
        <dbReference type="ARBA" id="ARBA00005564"/>
    </source>
</evidence>